<keyword evidence="3" id="KW-0255">Endonuclease</keyword>
<dbReference type="InterPro" id="IPR044927">
    <property type="entry name" value="Endonuclea_NS_2"/>
</dbReference>
<feature type="region of interest" description="Disordered" evidence="1">
    <location>
        <begin position="44"/>
        <end position="66"/>
    </location>
</feature>
<gene>
    <name evidence="3" type="ORF">LPB400_05745</name>
</gene>
<dbReference type="Proteomes" id="UP000825360">
    <property type="component" value="Chromosome"/>
</dbReference>
<dbReference type="Gene3D" id="3.40.570.10">
    <property type="entry name" value="Extracellular Endonuclease, subunit A"/>
    <property type="match status" value="1"/>
</dbReference>
<protein>
    <submittedName>
        <fullName evidence="3">DNA/RNA non-specific endonuclease</fullName>
    </submittedName>
</protein>
<keyword evidence="3" id="KW-0540">Nuclease</keyword>
<evidence type="ECO:0000313" key="3">
    <source>
        <dbReference type="EMBL" id="QXW89542.1"/>
    </source>
</evidence>
<dbReference type="KEGG" id="npf:LPB400_05745"/>
<evidence type="ECO:0000256" key="1">
    <source>
        <dbReference type="SAM" id="MobiDB-lite"/>
    </source>
</evidence>
<accession>A0ABD7EWA1</accession>
<feature type="domain" description="Type VII secretion system protein EssD-like" evidence="2">
    <location>
        <begin position="21"/>
        <end position="136"/>
    </location>
</feature>
<evidence type="ECO:0000259" key="2">
    <source>
        <dbReference type="Pfam" id="PF13930"/>
    </source>
</evidence>
<dbReference type="RefSeq" id="WP_070646392.1">
    <property type="nucleotide sequence ID" value="NZ_CP079818.1"/>
</dbReference>
<organism evidence="3 4">
    <name type="scientific">Neisseria perflava</name>
    <dbReference type="NCBI Taxonomy" id="33053"/>
    <lineage>
        <taxon>Bacteria</taxon>
        <taxon>Pseudomonadati</taxon>
        <taxon>Pseudomonadota</taxon>
        <taxon>Betaproteobacteria</taxon>
        <taxon>Neisseriales</taxon>
        <taxon>Neisseriaceae</taxon>
        <taxon>Neisseria</taxon>
    </lineage>
</organism>
<keyword evidence="3" id="KW-0378">Hydrolase</keyword>
<proteinExistence type="predicted"/>
<evidence type="ECO:0000313" key="4">
    <source>
        <dbReference type="Proteomes" id="UP000825360"/>
    </source>
</evidence>
<dbReference type="Pfam" id="PF13930">
    <property type="entry name" value="Endonuclea_NS_2"/>
    <property type="match status" value="1"/>
</dbReference>
<dbReference type="InterPro" id="IPR044929">
    <property type="entry name" value="DNA/RNA_non-sp_Endonuclease_sf"/>
</dbReference>
<reference evidence="3 4" key="1">
    <citation type="submission" date="2021-07" db="EMBL/GenBank/DDBJ databases">
        <title>Genome sequencing of Neisseria perflava LPB0400.</title>
        <authorList>
            <person name="Kim J."/>
        </authorList>
    </citation>
    <scope>NUCLEOTIDE SEQUENCE [LARGE SCALE GENOMIC DNA]</scope>
    <source>
        <strain evidence="3 4">LPB0400</strain>
    </source>
</reference>
<dbReference type="AlphaFoldDB" id="A0ABD7EWA1"/>
<sequence>MLGFGCRRKRNFAKVSAGEFEYIYQTDHLGRLKTWEAQELQLTKRSDRLHHNPNTPGKLSGDHAGHLAGDRFGGSPKLDNLVSQLSGVNLSNYKILENEWANALMEKKRVTVNVDIQYKGNSLRPDHFVIQYEIDGIKKVEKIYNTGK</sequence>
<name>A0ABD7EWA1_NEIPE</name>
<dbReference type="GO" id="GO:0004519">
    <property type="term" value="F:endonuclease activity"/>
    <property type="evidence" value="ECO:0007669"/>
    <property type="project" value="UniProtKB-KW"/>
</dbReference>
<dbReference type="EMBL" id="CP079818">
    <property type="protein sequence ID" value="QXW89542.1"/>
    <property type="molecule type" value="Genomic_DNA"/>
</dbReference>